<dbReference type="Proteomes" id="UP000053477">
    <property type="component" value="Unassembled WGS sequence"/>
</dbReference>
<accession>A0A0H2S3B1</accession>
<name>A0A0H2S3B1_9AGAM</name>
<sequence>MCEVDRAAVPNHVKSMELRKFVTSSSQRRVWSKHVPASCSGVCNGFGSAPHNTPAVDHTLDRPMQITRTI</sequence>
<evidence type="ECO:0000313" key="1">
    <source>
        <dbReference type="EMBL" id="KLO11446.1"/>
    </source>
</evidence>
<dbReference type="AlphaFoldDB" id="A0A0H2S3B1"/>
<reference evidence="1 2" key="1">
    <citation type="submission" date="2015-04" db="EMBL/GenBank/DDBJ databases">
        <title>Complete genome sequence of Schizopora paradoxa KUC8140, a cosmopolitan wood degrader in East Asia.</title>
        <authorList>
            <consortium name="DOE Joint Genome Institute"/>
            <person name="Min B."/>
            <person name="Park H."/>
            <person name="Jang Y."/>
            <person name="Kim J.-J."/>
            <person name="Kim K.H."/>
            <person name="Pangilinan J."/>
            <person name="Lipzen A."/>
            <person name="Riley R."/>
            <person name="Grigoriev I.V."/>
            <person name="Spatafora J.W."/>
            <person name="Choi I.-G."/>
        </authorList>
    </citation>
    <scope>NUCLEOTIDE SEQUENCE [LARGE SCALE GENOMIC DNA]</scope>
    <source>
        <strain evidence="1 2">KUC8140</strain>
    </source>
</reference>
<gene>
    <name evidence="1" type="ORF">SCHPADRAFT_906038</name>
</gene>
<keyword evidence="2" id="KW-1185">Reference proteome</keyword>
<dbReference type="InParanoid" id="A0A0H2S3B1"/>
<protein>
    <submittedName>
        <fullName evidence="1">Uncharacterized protein</fullName>
    </submittedName>
</protein>
<dbReference type="EMBL" id="KQ086000">
    <property type="protein sequence ID" value="KLO11446.1"/>
    <property type="molecule type" value="Genomic_DNA"/>
</dbReference>
<evidence type="ECO:0000313" key="2">
    <source>
        <dbReference type="Proteomes" id="UP000053477"/>
    </source>
</evidence>
<organism evidence="1 2">
    <name type="scientific">Schizopora paradoxa</name>
    <dbReference type="NCBI Taxonomy" id="27342"/>
    <lineage>
        <taxon>Eukaryota</taxon>
        <taxon>Fungi</taxon>
        <taxon>Dikarya</taxon>
        <taxon>Basidiomycota</taxon>
        <taxon>Agaricomycotina</taxon>
        <taxon>Agaricomycetes</taxon>
        <taxon>Hymenochaetales</taxon>
        <taxon>Schizoporaceae</taxon>
        <taxon>Schizopora</taxon>
    </lineage>
</organism>
<proteinExistence type="predicted"/>